<dbReference type="InParanoid" id="F6WI40"/>
<dbReference type="OMA" id="LICKNAH"/>
<dbReference type="OrthoDB" id="10062294at2759"/>
<keyword evidence="3" id="KW-1185">Reference proteome</keyword>
<dbReference type="Ensembl" id="ENSCINT00000015666.3">
    <property type="protein sequence ID" value="ENSCINP00000015666.3"/>
    <property type="gene ID" value="ENSCING00000007643.3"/>
</dbReference>
<accession>F6WI40</accession>
<feature type="coiled-coil region" evidence="1">
    <location>
        <begin position="256"/>
        <end position="283"/>
    </location>
</feature>
<evidence type="ECO:0000313" key="2">
    <source>
        <dbReference type="Ensembl" id="ENSCINP00000015666.3"/>
    </source>
</evidence>
<dbReference type="HOGENOM" id="CLU_924254_0_0_1"/>
<evidence type="ECO:0000313" key="3">
    <source>
        <dbReference type="Proteomes" id="UP000008144"/>
    </source>
</evidence>
<dbReference type="KEGG" id="cin:100184681"/>
<sequence>MSLNKALTGLHSRIVLHQLLSRSKKIPCAYFCLLKRKEYDVMASSQSMKQNHVRYLSTLEFIRNKVTSFEGPKSEDGQRKGGSSGRWGVSTEWKLISSFALGVFSWLMTSYFDRQHARKEVQLELINRQIRDLYGPLYGNRLVQETTYRAVVGEHAGLQNYLKKAEEAKDADMIRRWRSFVWNVMYPMDKQAEELICKNAHLIVNSEFPEEFEQFLTHLAQLQFVMEHWKNENGKLESVEEFTPDDFLIRNNAPGERGLKEMLTHVEQKYKELRAKQKQLIVETSADDQSVTSLLSKTFKK</sequence>
<accession>A0A1W2WH55</accession>
<dbReference type="Proteomes" id="UP000008144">
    <property type="component" value="Unassembled WGS sequence"/>
</dbReference>
<evidence type="ECO:0000256" key="1">
    <source>
        <dbReference type="SAM" id="Coils"/>
    </source>
</evidence>
<dbReference type="GeneID" id="100184681"/>
<dbReference type="GeneTree" id="ENSGT00390000016806"/>
<dbReference type="RefSeq" id="XP_002128529.1">
    <property type="nucleotide sequence ID" value="XM_002128493.5"/>
</dbReference>
<proteinExistence type="predicted"/>
<reference evidence="2" key="2">
    <citation type="submission" date="2025-08" db="UniProtKB">
        <authorList>
            <consortium name="Ensembl"/>
        </authorList>
    </citation>
    <scope>IDENTIFICATION</scope>
</reference>
<gene>
    <name evidence="2" type="primary">LOC100184681</name>
</gene>
<keyword evidence="1" id="KW-0175">Coiled coil</keyword>
<reference evidence="3" key="1">
    <citation type="journal article" date="2002" name="Science">
        <title>The draft genome of Ciona intestinalis: insights into chordate and vertebrate origins.</title>
        <authorList>
            <person name="Dehal P."/>
            <person name="Satou Y."/>
            <person name="Campbell R.K."/>
            <person name="Chapman J."/>
            <person name="Degnan B."/>
            <person name="De Tomaso A."/>
            <person name="Davidson B."/>
            <person name="Di Gregorio A."/>
            <person name="Gelpke M."/>
            <person name="Goodstein D.M."/>
            <person name="Harafuji N."/>
            <person name="Hastings K.E."/>
            <person name="Ho I."/>
            <person name="Hotta K."/>
            <person name="Huang W."/>
            <person name="Kawashima T."/>
            <person name="Lemaire P."/>
            <person name="Martinez D."/>
            <person name="Meinertzhagen I.A."/>
            <person name="Necula S."/>
            <person name="Nonaka M."/>
            <person name="Putnam N."/>
            <person name="Rash S."/>
            <person name="Saiga H."/>
            <person name="Satake M."/>
            <person name="Terry A."/>
            <person name="Yamada L."/>
            <person name="Wang H.G."/>
            <person name="Awazu S."/>
            <person name="Azumi K."/>
            <person name="Boore J."/>
            <person name="Branno M."/>
            <person name="Chin-Bow S."/>
            <person name="DeSantis R."/>
            <person name="Doyle S."/>
            <person name="Francino P."/>
            <person name="Keys D.N."/>
            <person name="Haga S."/>
            <person name="Hayashi H."/>
            <person name="Hino K."/>
            <person name="Imai K.S."/>
            <person name="Inaba K."/>
            <person name="Kano S."/>
            <person name="Kobayashi K."/>
            <person name="Kobayashi M."/>
            <person name="Lee B.I."/>
            <person name="Makabe K.W."/>
            <person name="Manohar C."/>
            <person name="Matassi G."/>
            <person name="Medina M."/>
            <person name="Mochizuki Y."/>
            <person name="Mount S."/>
            <person name="Morishita T."/>
            <person name="Miura S."/>
            <person name="Nakayama A."/>
            <person name="Nishizaka S."/>
            <person name="Nomoto H."/>
            <person name="Ohta F."/>
            <person name="Oishi K."/>
            <person name="Rigoutsos I."/>
            <person name="Sano M."/>
            <person name="Sasaki A."/>
            <person name="Sasakura Y."/>
            <person name="Shoguchi E."/>
            <person name="Shin-i T."/>
            <person name="Spagnuolo A."/>
            <person name="Stainier D."/>
            <person name="Suzuki M.M."/>
            <person name="Tassy O."/>
            <person name="Takatori N."/>
            <person name="Tokuoka M."/>
            <person name="Yagi K."/>
            <person name="Yoshizaki F."/>
            <person name="Wada S."/>
            <person name="Zhang C."/>
            <person name="Hyatt P.D."/>
            <person name="Larimer F."/>
            <person name="Detter C."/>
            <person name="Doggett N."/>
            <person name="Glavina T."/>
            <person name="Hawkins T."/>
            <person name="Richardson P."/>
            <person name="Lucas S."/>
            <person name="Kohara Y."/>
            <person name="Levine M."/>
            <person name="Satoh N."/>
            <person name="Rokhsar D.S."/>
        </authorList>
    </citation>
    <scope>NUCLEOTIDE SEQUENCE [LARGE SCALE GENOMIC DNA]</scope>
</reference>
<dbReference type="AlphaFoldDB" id="F6WI40"/>
<protein>
    <submittedName>
        <fullName evidence="2">Uncharacterized LOC100184681</fullName>
    </submittedName>
</protein>
<organism evidence="2 3">
    <name type="scientific">Ciona intestinalis</name>
    <name type="common">Transparent sea squirt</name>
    <name type="synonym">Ascidia intestinalis</name>
    <dbReference type="NCBI Taxonomy" id="7719"/>
    <lineage>
        <taxon>Eukaryota</taxon>
        <taxon>Metazoa</taxon>
        <taxon>Chordata</taxon>
        <taxon>Tunicata</taxon>
        <taxon>Ascidiacea</taxon>
        <taxon>Phlebobranchia</taxon>
        <taxon>Cionidae</taxon>
        <taxon>Ciona</taxon>
    </lineage>
</organism>
<reference evidence="2" key="3">
    <citation type="submission" date="2025-09" db="UniProtKB">
        <authorList>
            <consortium name="Ensembl"/>
        </authorList>
    </citation>
    <scope>IDENTIFICATION</scope>
</reference>
<name>F6WI40_CIOIN</name>